<name>A0A815CM39_9BILA</name>
<dbReference type="Proteomes" id="UP000663845">
    <property type="component" value="Unassembled WGS sequence"/>
</dbReference>
<gene>
    <name evidence="2" type="ORF">JYZ213_LOCUS31479</name>
</gene>
<sequence length="315" mass="37510">MVLVRKRRGGRRHKKLKAIDPFYSGPRKLLVDKKLVGANQAPKKGEKIDNKVTHRFQEFLENKKHAEEVRKASKKKNKNKFKQEPTVDPEYPELDQKANETDRNYIQRLDHEAKFALNRARYESKYDVKLVNTVKGDHHQFEVKKEKSQRSEKRLKRLQGKKDDYKLKKEEKKLKNDDFNIFQDKPKFGEIVHEPPTLTFSKRSRIDTSKEAKFALNRARYESKYDVKLVNTVKGDHHQFEVKKEKSQRSEKRLKRLQGKKDDYKLKKEEKKLKNDDFNIFQDKPKFGEIVHEPPTLTFSKRSRIDTSKVKLAFC</sequence>
<reference evidence="2" key="1">
    <citation type="submission" date="2021-02" db="EMBL/GenBank/DDBJ databases">
        <authorList>
            <person name="Nowell W R."/>
        </authorList>
    </citation>
    <scope>NUCLEOTIDE SEQUENCE</scope>
</reference>
<proteinExistence type="predicted"/>
<feature type="compositionally biased region" description="Basic and acidic residues" evidence="1">
    <location>
        <begin position="139"/>
        <end position="152"/>
    </location>
</feature>
<dbReference type="EMBL" id="CAJNOG010000532">
    <property type="protein sequence ID" value="CAF1285549.1"/>
    <property type="molecule type" value="Genomic_DNA"/>
</dbReference>
<dbReference type="GO" id="GO:0005634">
    <property type="term" value="C:nucleus"/>
    <property type="evidence" value="ECO:0007669"/>
    <property type="project" value="TreeGrafter"/>
</dbReference>
<feature type="region of interest" description="Disordered" evidence="1">
    <location>
        <begin position="139"/>
        <end position="162"/>
    </location>
</feature>
<comment type="caution">
    <text evidence="2">The sequence shown here is derived from an EMBL/GenBank/DDBJ whole genome shotgun (WGS) entry which is preliminary data.</text>
</comment>
<protein>
    <submittedName>
        <fullName evidence="2">Uncharacterized protein</fullName>
    </submittedName>
</protein>
<evidence type="ECO:0000256" key="1">
    <source>
        <dbReference type="SAM" id="MobiDB-lite"/>
    </source>
</evidence>
<feature type="region of interest" description="Disordered" evidence="1">
    <location>
        <begin position="67"/>
        <end position="99"/>
    </location>
</feature>
<dbReference type="PANTHER" id="PTHR21838">
    <property type="entry name" value="COILED-COIL DOMAIN-CONTAINING PROTEIN 137"/>
    <property type="match status" value="1"/>
</dbReference>
<dbReference type="AlphaFoldDB" id="A0A815CM39"/>
<evidence type="ECO:0000313" key="2">
    <source>
        <dbReference type="EMBL" id="CAF1285549.1"/>
    </source>
</evidence>
<accession>A0A815CM39</accession>
<feature type="region of interest" description="Disordered" evidence="1">
    <location>
        <begin position="238"/>
        <end position="261"/>
    </location>
</feature>
<evidence type="ECO:0000313" key="3">
    <source>
        <dbReference type="Proteomes" id="UP000663845"/>
    </source>
</evidence>
<organism evidence="2 3">
    <name type="scientific">Adineta steineri</name>
    <dbReference type="NCBI Taxonomy" id="433720"/>
    <lineage>
        <taxon>Eukaryota</taxon>
        <taxon>Metazoa</taxon>
        <taxon>Spiralia</taxon>
        <taxon>Gnathifera</taxon>
        <taxon>Rotifera</taxon>
        <taxon>Eurotatoria</taxon>
        <taxon>Bdelloidea</taxon>
        <taxon>Adinetida</taxon>
        <taxon>Adinetidae</taxon>
        <taxon>Adineta</taxon>
    </lineage>
</organism>
<dbReference type="PANTHER" id="PTHR21838:SF2">
    <property type="entry name" value="COILED-COIL DOMAIN-CONTAINING PROTEIN 137"/>
    <property type="match status" value="1"/>
</dbReference>
<dbReference type="InterPro" id="IPR026680">
    <property type="entry name" value="CCDC137"/>
</dbReference>
<feature type="compositionally biased region" description="Basic and acidic residues" evidence="1">
    <location>
        <begin position="238"/>
        <end position="251"/>
    </location>
</feature>